<reference evidence="2 3" key="1">
    <citation type="submission" date="2019-04" db="EMBL/GenBank/DDBJ databases">
        <title>Phreatobacter aquaticus sp. nov.</title>
        <authorList>
            <person name="Choi A."/>
        </authorList>
    </citation>
    <scope>NUCLEOTIDE SEQUENCE [LARGE SCALE GENOMIC DNA]</scope>
    <source>
        <strain evidence="2 3">KCTC 52518</strain>
    </source>
</reference>
<dbReference type="PANTHER" id="PTHR43433">
    <property type="entry name" value="HYDROLASE, ALPHA/BETA FOLD FAMILY PROTEIN"/>
    <property type="match status" value="1"/>
</dbReference>
<organism evidence="2 3">
    <name type="scientific">Phreatobacter stygius</name>
    <dbReference type="NCBI Taxonomy" id="1940610"/>
    <lineage>
        <taxon>Bacteria</taxon>
        <taxon>Pseudomonadati</taxon>
        <taxon>Pseudomonadota</taxon>
        <taxon>Alphaproteobacteria</taxon>
        <taxon>Hyphomicrobiales</taxon>
        <taxon>Phreatobacteraceae</taxon>
        <taxon>Phreatobacter</taxon>
    </lineage>
</organism>
<keyword evidence="2" id="KW-0378">Hydrolase</keyword>
<dbReference type="EMBL" id="CP039690">
    <property type="protein sequence ID" value="QCI65964.1"/>
    <property type="molecule type" value="Genomic_DNA"/>
</dbReference>
<dbReference type="SUPFAM" id="SSF53474">
    <property type="entry name" value="alpha/beta-Hydrolases"/>
    <property type="match status" value="1"/>
</dbReference>
<dbReference type="InterPro" id="IPR050471">
    <property type="entry name" value="AB_hydrolase"/>
</dbReference>
<keyword evidence="3" id="KW-1185">Reference proteome</keyword>
<evidence type="ECO:0000259" key="1">
    <source>
        <dbReference type="Pfam" id="PF00561"/>
    </source>
</evidence>
<dbReference type="InterPro" id="IPR000073">
    <property type="entry name" value="AB_hydrolase_1"/>
</dbReference>
<dbReference type="Pfam" id="PF00561">
    <property type="entry name" value="Abhydrolase_1"/>
    <property type="match status" value="1"/>
</dbReference>
<dbReference type="PANTHER" id="PTHR43433:SF5">
    <property type="entry name" value="AB HYDROLASE-1 DOMAIN-CONTAINING PROTEIN"/>
    <property type="match status" value="1"/>
</dbReference>
<dbReference type="GO" id="GO:0004806">
    <property type="term" value="F:triacylglycerol lipase activity"/>
    <property type="evidence" value="ECO:0007669"/>
    <property type="project" value="TreeGrafter"/>
</dbReference>
<protein>
    <submittedName>
        <fullName evidence="2">Alpha/beta hydrolase</fullName>
    </submittedName>
</protein>
<gene>
    <name evidence="2" type="ORF">E8M01_18160</name>
</gene>
<sequence>MTDPTPSATLKVPGARIYYEVRGAGPMLLLIPGGPTDAGVFAELSHHLADRYTVVAYDPRGNSRSTLDGDPEEQRLDVHGDDAARLIEALGAGQAYVFGNSGGAQIGLNLTARHPERVKALVAHEPPCLMLLADPSEALAGDQEIHDIYHREGLGPAVEKFMVMAGLSGGPEGDQAPPEHAMPPEALETFGRIDGNMDYFIAHGLMPLSRYQPDIATLRAGRPRVVVGVGAETSGQIAHSTGLALAEKLGSAPVAFPGDHGGYGLHAQAFAETLHRVLQGDRA</sequence>
<dbReference type="Proteomes" id="UP000298781">
    <property type="component" value="Chromosome"/>
</dbReference>
<evidence type="ECO:0000313" key="3">
    <source>
        <dbReference type="Proteomes" id="UP000298781"/>
    </source>
</evidence>
<dbReference type="RefSeq" id="WP_136961410.1">
    <property type="nucleotide sequence ID" value="NZ_CP039690.1"/>
</dbReference>
<evidence type="ECO:0000313" key="2">
    <source>
        <dbReference type="EMBL" id="QCI65964.1"/>
    </source>
</evidence>
<dbReference type="InterPro" id="IPR029058">
    <property type="entry name" value="AB_hydrolase_fold"/>
</dbReference>
<dbReference type="Gene3D" id="3.40.50.1820">
    <property type="entry name" value="alpha/beta hydrolase"/>
    <property type="match status" value="1"/>
</dbReference>
<dbReference type="KEGG" id="pstg:E8M01_18160"/>
<dbReference type="AlphaFoldDB" id="A0A4D7AWC4"/>
<feature type="domain" description="AB hydrolase-1" evidence="1">
    <location>
        <begin position="26"/>
        <end position="143"/>
    </location>
</feature>
<name>A0A4D7AWC4_9HYPH</name>
<accession>A0A4D7AWC4</accession>
<dbReference type="GO" id="GO:0046503">
    <property type="term" value="P:glycerolipid catabolic process"/>
    <property type="evidence" value="ECO:0007669"/>
    <property type="project" value="TreeGrafter"/>
</dbReference>
<proteinExistence type="predicted"/>
<dbReference type="OrthoDB" id="9799612at2"/>